<organism evidence="2 3">
    <name type="scientific">Siminovitchia terrae</name>
    <name type="common">Bacillus terrae</name>
    <dbReference type="NCBI Taxonomy" id="1914933"/>
    <lineage>
        <taxon>Bacteria</taxon>
        <taxon>Bacillati</taxon>
        <taxon>Bacillota</taxon>
        <taxon>Bacilli</taxon>
        <taxon>Bacillales</taxon>
        <taxon>Bacillaceae</taxon>
        <taxon>Siminovitchia</taxon>
    </lineage>
</organism>
<evidence type="ECO:0000313" key="3">
    <source>
        <dbReference type="Proteomes" id="UP000680670"/>
    </source>
</evidence>
<comment type="caution">
    <text evidence="2">The sequence shown here is derived from an EMBL/GenBank/DDBJ whole genome shotgun (WGS) entry which is preliminary data.</text>
</comment>
<dbReference type="Proteomes" id="UP000680670">
    <property type="component" value="Unassembled WGS sequence"/>
</dbReference>
<protein>
    <recommendedName>
        <fullName evidence="1">Carbamoyl phosphate synthase ATP-binding domain-containing protein</fullName>
    </recommendedName>
</protein>
<reference evidence="2 3" key="1">
    <citation type="submission" date="2021-03" db="EMBL/GenBank/DDBJ databases">
        <title>Antimicrobial resistance genes in bacteria isolated from Japanese honey, and their potential for conferring macrolide and lincosamide resistance in the American foulbrood pathogen Paenibacillus larvae.</title>
        <authorList>
            <person name="Okamoto M."/>
            <person name="Kumagai M."/>
            <person name="Kanamori H."/>
            <person name="Takamatsu D."/>
        </authorList>
    </citation>
    <scope>NUCLEOTIDE SEQUENCE [LARGE SCALE GENOMIC DNA]</scope>
    <source>
        <strain evidence="2 3">J6TS1</strain>
    </source>
</reference>
<name>A0ABQ4L401_SIMTE</name>
<accession>A0ABQ4L401</accession>
<dbReference type="EMBL" id="BORJ01000013">
    <property type="protein sequence ID" value="GIN98302.1"/>
    <property type="molecule type" value="Genomic_DNA"/>
</dbReference>
<dbReference type="Gene3D" id="3.30.470.20">
    <property type="entry name" value="ATP-grasp fold, B domain"/>
    <property type="match status" value="1"/>
</dbReference>
<evidence type="ECO:0000259" key="1">
    <source>
        <dbReference type="Pfam" id="PF02786"/>
    </source>
</evidence>
<proteinExistence type="predicted"/>
<dbReference type="InterPro" id="IPR005479">
    <property type="entry name" value="CPAse_ATP-bd"/>
</dbReference>
<evidence type="ECO:0000313" key="2">
    <source>
        <dbReference type="EMBL" id="GIN98302.1"/>
    </source>
</evidence>
<keyword evidence="3" id="KW-1185">Reference proteome</keyword>
<gene>
    <name evidence="2" type="ORF">J6TS1_41720</name>
</gene>
<dbReference type="InterPro" id="IPR013815">
    <property type="entry name" value="ATP_grasp_subdomain_1"/>
</dbReference>
<feature type="domain" description="Carbamoyl phosphate synthase ATP-binding" evidence="1">
    <location>
        <begin position="5"/>
        <end position="60"/>
    </location>
</feature>
<dbReference type="SUPFAM" id="SSF56059">
    <property type="entry name" value="Glutathione synthetase ATP-binding domain-like"/>
    <property type="match status" value="1"/>
</dbReference>
<sequence length="60" mass="6856">MEVIGLQIVHDDVELMKSFVSNSKRAEQFLGNSSMFIEKLLKNVLHIEIQVLADHFSNIV</sequence>
<dbReference type="Pfam" id="PF02786">
    <property type="entry name" value="CPSase_L_D2"/>
    <property type="match status" value="1"/>
</dbReference>
<dbReference type="Gene3D" id="3.30.1490.20">
    <property type="entry name" value="ATP-grasp fold, A domain"/>
    <property type="match status" value="1"/>
</dbReference>